<proteinExistence type="predicted"/>
<organism evidence="2">
    <name type="scientific">marine sediment metagenome</name>
    <dbReference type="NCBI Taxonomy" id="412755"/>
    <lineage>
        <taxon>unclassified sequences</taxon>
        <taxon>metagenomes</taxon>
        <taxon>ecological metagenomes</taxon>
    </lineage>
</organism>
<dbReference type="AlphaFoldDB" id="A0A0F8YXS4"/>
<evidence type="ECO:0000256" key="1">
    <source>
        <dbReference type="SAM" id="MobiDB-lite"/>
    </source>
</evidence>
<sequence length="237" mass="26566">DIKSAAAEAAEALGITEDGVQHTTVTANSADDINRALADSGSYDDPRTEEASLQAGRGLPPKQVVPPPQNAPPKDSTPPSITLEPDETGVKIVVWDTKDPSWQQGTDPDDWKRMPGQIFDAYNLQWVKMEGKRFVLFDIDKEHAKWVNGERATNTYMYPEWDIDKLVDYLPDDFNKKIKGHAWPLKEAIGIRTVVGSTGFRTKPEWGENYYYNSAIQNVWPMSEAFPDIVDSPEIPF</sequence>
<name>A0A0F8YXS4_9ZZZZ</name>
<reference evidence="2" key="1">
    <citation type="journal article" date="2015" name="Nature">
        <title>Complex archaea that bridge the gap between prokaryotes and eukaryotes.</title>
        <authorList>
            <person name="Spang A."/>
            <person name="Saw J.H."/>
            <person name="Jorgensen S.L."/>
            <person name="Zaremba-Niedzwiedzka K."/>
            <person name="Martijn J."/>
            <person name="Lind A.E."/>
            <person name="van Eijk R."/>
            <person name="Schleper C."/>
            <person name="Guy L."/>
            <person name="Ettema T.J."/>
        </authorList>
    </citation>
    <scope>NUCLEOTIDE SEQUENCE</scope>
</reference>
<feature type="region of interest" description="Disordered" evidence="1">
    <location>
        <begin position="36"/>
        <end position="87"/>
    </location>
</feature>
<evidence type="ECO:0000313" key="2">
    <source>
        <dbReference type="EMBL" id="KKK58844.1"/>
    </source>
</evidence>
<comment type="caution">
    <text evidence="2">The sequence shown here is derived from an EMBL/GenBank/DDBJ whole genome shotgun (WGS) entry which is preliminary data.</text>
</comment>
<accession>A0A0F8YXS4</accession>
<dbReference type="EMBL" id="LAZR01063775">
    <property type="protein sequence ID" value="KKK58844.1"/>
    <property type="molecule type" value="Genomic_DNA"/>
</dbReference>
<feature type="non-terminal residue" evidence="2">
    <location>
        <position position="1"/>
    </location>
</feature>
<gene>
    <name evidence="2" type="ORF">LCGC14_3040340</name>
</gene>
<protein>
    <submittedName>
        <fullName evidence="2">Uncharacterized protein</fullName>
    </submittedName>
</protein>